<dbReference type="InterPro" id="IPR049730">
    <property type="entry name" value="SNF2/RAD54-like_C"/>
</dbReference>
<accession>A0A4S8LXG0</accession>
<dbReference type="SMART" id="SM00490">
    <property type="entry name" value="HELICc"/>
    <property type="match status" value="1"/>
</dbReference>
<reference evidence="8 9" key="1">
    <citation type="journal article" date="2019" name="Nat. Ecol. Evol.">
        <title>Megaphylogeny resolves global patterns of mushroom evolution.</title>
        <authorList>
            <person name="Varga T."/>
            <person name="Krizsan K."/>
            <person name="Foldi C."/>
            <person name="Dima B."/>
            <person name="Sanchez-Garcia M."/>
            <person name="Sanchez-Ramirez S."/>
            <person name="Szollosi G.J."/>
            <person name="Szarkandi J.G."/>
            <person name="Papp V."/>
            <person name="Albert L."/>
            <person name="Andreopoulos W."/>
            <person name="Angelini C."/>
            <person name="Antonin V."/>
            <person name="Barry K.W."/>
            <person name="Bougher N.L."/>
            <person name="Buchanan P."/>
            <person name="Buyck B."/>
            <person name="Bense V."/>
            <person name="Catcheside P."/>
            <person name="Chovatia M."/>
            <person name="Cooper J."/>
            <person name="Damon W."/>
            <person name="Desjardin D."/>
            <person name="Finy P."/>
            <person name="Geml J."/>
            <person name="Haridas S."/>
            <person name="Hughes K."/>
            <person name="Justo A."/>
            <person name="Karasinski D."/>
            <person name="Kautmanova I."/>
            <person name="Kiss B."/>
            <person name="Kocsube S."/>
            <person name="Kotiranta H."/>
            <person name="LaButti K.M."/>
            <person name="Lechner B.E."/>
            <person name="Liimatainen K."/>
            <person name="Lipzen A."/>
            <person name="Lukacs Z."/>
            <person name="Mihaltcheva S."/>
            <person name="Morgado L.N."/>
            <person name="Niskanen T."/>
            <person name="Noordeloos M.E."/>
            <person name="Ohm R.A."/>
            <person name="Ortiz-Santana B."/>
            <person name="Ovrebo C."/>
            <person name="Racz N."/>
            <person name="Riley R."/>
            <person name="Savchenko A."/>
            <person name="Shiryaev A."/>
            <person name="Soop K."/>
            <person name="Spirin V."/>
            <person name="Szebenyi C."/>
            <person name="Tomsovsky M."/>
            <person name="Tulloss R.E."/>
            <person name="Uehling J."/>
            <person name="Grigoriev I.V."/>
            <person name="Vagvolgyi C."/>
            <person name="Papp T."/>
            <person name="Martin F.M."/>
            <person name="Miettinen O."/>
            <person name="Hibbett D.S."/>
            <person name="Nagy L.G."/>
        </authorList>
    </citation>
    <scope>NUCLEOTIDE SEQUENCE [LARGE SCALE GENOMIC DNA]</scope>
    <source>
        <strain evidence="8 9">CBS 962.96</strain>
    </source>
</reference>
<dbReference type="Pfam" id="PF14773">
    <property type="entry name" value="VIGSSK"/>
    <property type="match status" value="1"/>
</dbReference>
<dbReference type="Pfam" id="PF00271">
    <property type="entry name" value="Helicase_C"/>
    <property type="match status" value="1"/>
</dbReference>
<dbReference type="PANTHER" id="PTHR45629">
    <property type="entry name" value="SNF2/RAD54 FAMILY MEMBER"/>
    <property type="match status" value="1"/>
</dbReference>
<dbReference type="PANTHER" id="PTHR45629:SF7">
    <property type="entry name" value="DNA EXCISION REPAIR PROTEIN ERCC-6-RELATED"/>
    <property type="match status" value="1"/>
</dbReference>
<dbReference type="Gene3D" id="3.40.50.10810">
    <property type="entry name" value="Tandem AAA-ATPase domain"/>
    <property type="match status" value="1"/>
</dbReference>
<dbReference type="OrthoDB" id="413460at2759"/>
<dbReference type="InterPro" id="IPR000330">
    <property type="entry name" value="SNF2_N"/>
</dbReference>
<evidence type="ECO:0000259" key="7">
    <source>
        <dbReference type="PROSITE" id="PS51194"/>
    </source>
</evidence>
<evidence type="ECO:0000256" key="1">
    <source>
        <dbReference type="ARBA" id="ARBA00004123"/>
    </source>
</evidence>
<dbReference type="Pfam" id="PF00176">
    <property type="entry name" value="SNF2-rel_dom"/>
    <property type="match status" value="1"/>
</dbReference>
<proteinExistence type="predicted"/>
<feature type="compositionally biased region" description="Basic and acidic residues" evidence="5">
    <location>
        <begin position="571"/>
        <end position="591"/>
    </location>
</feature>
<dbReference type="InterPro" id="IPR014001">
    <property type="entry name" value="Helicase_ATP-bd"/>
</dbReference>
<keyword evidence="9" id="KW-1185">Reference proteome</keyword>
<dbReference type="SMART" id="SM00487">
    <property type="entry name" value="DEXDc"/>
    <property type="match status" value="1"/>
</dbReference>
<dbReference type="InterPro" id="IPR027417">
    <property type="entry name" value="P-loop_NTPase"/>
</dbReference>
<dbReference type="Gene3D" id="3.40.50.300">
    <property type="entry name" value="P-loop containing nucleotide triphosphate hydrolases"/>
    <property type="match status" value="1"/>
</dbReference>
<dbReference type="PROSITE" id="PS51192">
    <property type="entry name" value="HELICASE_ATP_BIND_1"/>
    <property type="match status" value="1"/>
</dbReference>
<dbReference type="Proteomes" id="UP000297245">
    <property type="component" value="Unassembled WGS sequence"/>
</dbReference>
<name>A0A4S8LXG0_DENBC</name>
<protein>
    <recommendedName>
        <fullName evidence="10">P-loop containing nucleoside triphosphate hydrolase protein</fullName>
    </recommendedName>
</protein>
<comment type="subcellular location">
    <subcellularLocation>
        <location evidence="1">Nucleus</location>
    </subcellularLocation>
</comment>
<keyword evidence="2" id="KW-0547">Nucleotide-binding</keyword>
<evidence type="ECO:0000313" key="9">
    <source>
        <dbReference type="Proteomes" id="UP000297245"/>
    </source>
</evidence>
<organism evidence="8 9">
    <name type="scientific">Dendrothele bispora (strain CBS 962.96)</name>
    <dbReference type="NCBI Taxonomy" id="1314807"/>
    <lineage>
        <taxon>Eukaryota</taxon>
        <taxon>Fungi</taxon>
        <taxon>Dikarya</taxon>
        <taxon>Basidiomycota</taxon>
        <taxon>Agaricomycotina</taxon>
        <taxon>Agaricomycetes</taxon>
        <taxon>Agaricomycetidae</taxon>
        <taxon>Agaricales</taxon>
        <taxon>Agaricales incertae sedis</taxon>
        <taxon>Dendrothele</taxon>
    </lineage>
</organism>
<gene>
    <name evidence="8" type="ORF">K435DRAFT_861148</name>
</gene>
<dbReference type="PROSITE" id="PS00690">
    <property type="entry name" value="DEAH_ATP_HELICASE"/>
    <property type="match status" value="1"/>
</dbReference>
<evidence type="ECO:0008006" key="10">
    <source>
        <dbReference type="Google" id="ProtNLM"/>
    </source>
</evidence>
<dbReference type="EMBL" id="ML179238">
    <property type="protein sequence ID" value="THU93848.1"/>
    <property type="molecule type" value="Genomic_DNA"/>
</dbReference>
<evidence type="ECO:0000256" key="5">
    <source>
        <dbReference type="SAM" id="MobiDB-lite"/>
    </source>
</evidence>
<feature type="domain" description="Helicase C-terminal" evidence="7">
    <location>
        <begin position="363"/>
        <end position="518"/>
    </location>
</feature>
<dbReference type="InterPro" id="IPR002464">
    <property type="entry name" value="DNA/RNA_helicase_DEAH_CS"/>
</dbReference>
<dbReference type="GO" id="GO:0016787">
    <property type="term" value="F:hydrolase activity"/>
    <property type="evidence" value="ECO:0007669"/>
    <property type="project" value="UniProtKB-KW"/>
</dbReference>
<evidence type="ECO:0000256" key="3">
    <source>
        <dbReference type="ARBA" id="ARBA00022801"/>
    </source>
</evidence>
<feature type="region of interest" description="Disordered" evidence="5">
    <location>
        <begin position="653"/>
        <end position="704"/>
    </location>
</feature>
<keyword evidence="3" id="KW-0378">Hydrolase</keyword>
<evidence type="ECO:0000256" key="2">
    <source>
        <dbReference type="ARBA" id="ARBA00022741"/>
    </source>
</evidence>
<dbReference type="SUPFAM" id="SSF52540">
    <property type="entry name" value="P-loop containing nucleoside triphosphate hydrolases"/>
    <property type="match status" value="2"/>
</dbReference>
<dbReference type="InterPro" id="IPR001650">
    <property type="entry name" value="Helicase_C-like"/>
</dbReference>
<dbReference type="CDD" id="cd18793">
    <property type="entry name" value="SF2_C_SNF"/>
    <property type="match status" value="1"/>
</dbReference>
<evidence type="ECO:0000256" key="4">
    <source>
        <dbReference type="ARBA" id="ARBA00022840"/>
    </source>
</evidence>
<evidence type="ECO:0000313" key="8">
    <source>
        <dbReference type="EMBL" id="THU93848.1"/>
    </source>
</evidence>
<dbReference type="InterPro" id="IPR029256">
    <property type="entry name" value="Heliccase-ass-bd"/>
</dbReference>
<feature type="domain" description="Helicase ATP-binding" evidence="6">
    <location>
        <begin position="31"/>
        <end position="182"/>
    </location>
</feature>
<dbReference type="InterPro" id="IPR050496">
    <property type="entry name" value="SNF2_RAD54_helicase_repair"/>
</dbReference>
<feature type="region of interest" description="Disordered" evidence="5">
    <location>
        <begin position="571"/>
        <end position="597"/>
    </location>
</feature>
<keyword evidence="4" id="KW-0067">ATP-binding</keyword>
<dbReference type="GO" id="GO:0005524">
    <property type="term" value="F:ATP binding"/>
    <property type="evidence" value="ECO:0007669"/>
    <property type="project" value="InterPro"/>
</dbReference>
<dbReference type="AlphaFoldDB" id="A0A4S8LXG0"/>
<sequence length="762" mass="86880">MQKSGTPFDRDRRRKKVSALQDEELWKKKRTLPPANQFWPTCLIIAPSSVVPNWAREFETWTYMEVGVYLGNNKEREPVLRDFRYGRLDVGKYPCSDLVISDSDSDIVITSFDLARNDIDLLDSLAWSCVIIDEVHRLKNKTSKLAKAFSSFRCTRRFGLTGTAIQNSYDELWAIADWTTPGLLGGRRDWRNMISKPLRNGQSSKATEKERARALNIASILHEKILPYFFLRRTKEIIADQLPNKVDQVVFCPLASIQREVYKRILQVPEVQSLVHKDDPCECGSGNITKECCHPYNSTVLLQYMSVLIALSNHLALILPAATDNVEQRERHRRLEKIAFPNNSQPKYASAFMVPKYCGKWLVLNSLLKEWRKDPSNKVLIFTKSVKLLEMLEFHVKSQAFNYVALTGSTPQNQRMPMIDKFQNDPDVYIFLISTLAGGTGLNLTSANKVVIFDPSWNPAHDLQAMDRAFRFGQTRDVHVYRLLGAGALEELIYARQIYKQQQMAIGYKASIQTRYFEGVQDDPTRKGELFGVKNIFKLHDDGGELATKRAIEKAQLSQLDWALSNMTTSFRDRDRSGGLNAEDHGQKDDGNLDGLEGLLFDDALPKTKKEKENENEVQQMLKSIGISYTHRNEDVILPNRIEAERVKEMIQKTTRLPAKKKARKSATAVDRGSPATSESKQQQPVAQWPPKRRHHKPKLTPEQQLQIRLRALMKVGRIQSPGDLPAFAQEFAQLNEADQKQTLAYLDTVKCDDSSGWSSSD</sequence>
<feature type="compositionally biased region" description="Polar residues" evidence="5">
    <location>
        <begin position="675"/>
        <end position="686"/>
    </location>
</feature>
<dbReference type="InterPro" id="IPR038718">
    <property type="entry name" value="SNF2-like_sf"/>
</dbReference>
<dbReference type="PROSITE" id="PS51194">
    <property type="entry name" value="HELICASE_CTER"/>
    <property type="match status" value="1"/>
</dbReference>
<evidence type="ECO:0000259" key="6">
    <source>
        <dbReference type="PROSITE" id="PS51192"/>
    </source>
</evidence>
<dbReference type="GO" id="GO:0005634">
    <property type="term" value="C:nucleus"/>
    <property type="evidence" value="ECO:0007669"/>
    <property type="project" value="UniProtKB-SubCell"/>
</dbReference>